<feature type="non-terminal residue" evidence="4">
    <location>
        <position position="1"/>
    </location>
</feature>
<gene>
    <name evidence="4" type="ORF">BKG96_11075</name>
</gene>
<feature type="domain" description="Glycosyltransferase 2-like" evidence="2">
    <location>
        <begin position="169"/>
        <end position="307"/>
    </location>
</feature>
<dbReference type="Pfam" id="PF02709">
    <property type="entry name" value="Glyco_transf_7C"/>
    <property type="match status" value="1"/>
</dbReference>
<dbReference type="Proteomes" id="UP000189114">
    <property type="component" value="Unassembled WGS sequence"/>
</dbReference>
<dbReference type="PANTHER" id="PTHR43685:SF11">
    <property type="entry name" value="GLYCOSYLTRANSFERASE TAGX-RELATED"/>
    <property type="match status" value="1"/>
</dbReference>
<evidence type="ECO:0000259" key="3">
    <source>
        <dbReference type="Pfam" id="PF02709"/>
    </source>
</evidence>
<dbReference type="InterPro" id="IPR029044">
    <property type="entry name" value="Nucleotide-diphossugar_trans"/>
</dbReference>
<evidence type="ECO:0000313" key="4">
    <source>
        <dbReference type="EMBL" id="OOF74491.1"/>
    </source>
</evidence>
<dbReference type="Gene3D" id="3.90.550.10">
    <property type="entry name" value="Spore Coat Polysaccharide Biosynthesis Protein SpsA, Chain A"/>
    <property type="match status" value="2"/>
</dbReference>
<feature type="domain" description="Glycosyltransferase 2-like" evidence="2">
    <location>
        <begin position="451"/>
        <end position="597"/>
    </location>
</feature>
<dbReference type="GO" id="GO:0016740">
    <property type="term" value="F:transferase activity"/>
    <property type="evidence" value="ECO:0007669"/>
    <property type="project" value="UniProtKB-KW"/>
</dbReference>
<dbReference type="InterPro" id="IPR050834">
    <property type="entry name" value="Glycosyltransf_2"/>
</dbReference>
<dbReference type="EMBL" id="MLAE01000119">
    <property type="protein sequence ID" value="OOF74491.1"/>
    <property type="molecule type" value="Genomic_DNA"/>
</dbReference>
<feature type="domain" description="Galactosyltransferase C-terminal" evidence="3">
    <location>
        <begin position="341"/>
        <end position="397"/>
    </location>
</feature>
<name>A0A1V3KDA3_9PAST</name>
<sequence length="992" mass="113827">NILSKAVHAYTEKDYQNALNLFRQAGNVYGEHIVKFHIDRCLTFLNQQQVTIKEQKIEVKHTLSSSSAVIISPQTNLSIENLDIATRILLANEKKIVLTEEQKQSDISHWQLLTAQKSQNAETKIIKPIPDDFPKDLILAPLPENLNDFNWNLRRKHGISNLTKSSGLSVIVPTFNRSHILNITLACLVNQMTDYDYEVIVADDGSKEDIASIVKQYEDKLDVKYVRQKDYGYQLCAVRNLGLRTAKYDFVSILDCDMAPNPKWVQSYMELLLKDDDVALIGPRKYIDTHNITREQILNNSDLIENLPEVRTNNAVAGKDQGEISVDWRLEHFQKTENLRLCDSPFRYFSGGNVAFAKKWLDIAGWFDEEFTHWGGEDNEFGYRLFRHGCFFRAVDGGMAYHQEPPGKENETDRDEGKKITLNIVREKVPYFYRKLQPIEASHIHRVPLVSIYIPAYNCASTIQRCVDSALNQTVTDLEVCICNDGSTDNTLSVLIALYGNNPRVRILDQKNGGIASASNSAVANARGYYIAQLDSDDYIEPDAVELCLKEFLKDRSLACVYTTNRNVNPDGSLIANGYNWPEFSREKMTTAMIVHHFRMFTARAWYLTEGFDEKIENSVDYDMYLKLSEVGKFKHINKICYNRVLHGNNTSIKKLGIQKKNHFLVVNASLKRQGITHYSYDAQDNDDASRKYVFNCCATHNGVYKTVEQVDAMVSIPQQSSVALQEKQKVETSLAFSLVCSGKPQGLIKKLENILEYNPQVKVIIIHIDKRQLNVAIQSAVEIFEKENKICVLLNSEQDMENARFRQIEYHYSNFKQLTEQKIQTDYIVFDYIDNIFVQKNSVQYIQKFDMGINFGMISGYWKDSILSHKTLQNWIKEKLGKMPNELRIKGTAQGIFIKTELAKTLFGYIDEIIKKCILNNDLPKYLTEEIWLQVALLIFEKEEKTSLKKGGTLTYLPWERKLQWSQEQIQAARDGTGLPVNKYIIGNVKV</sequence>
<dbReference type="PANTHER" id="PTHR43685">
    <property type="entry name" value="GLYCOSYLTRANSFERASE"/>
    <property type="match status" value="1"/>
</dbReference>
<keyword evidence="1 4" id="KW-0808">Transferase</keyword>
<dbReference type="AlphaFoldDB" id="A0A1V3KDA3"/>
<organism evidence="4 5">
    <name type="scientific">Rodentibacter caecimuris</name>
    <dbReference type="NCBI Taxonomy" id="1796644"/>
    <lineage>
        <taxon>Bacteria</taxon>
        <taxon>Pseudomonadati</taxon>
        <taxon>Pseudomonadota</taxon>
        <taxon>Gammaproteobacteria</taxon>
        <taxon>Pasteurellales</taxon>
        <taxon>Pasteurellaceae</taxon>
        <taxon>Rodentibacter</taxon>
    </lineage>
</organism>
<reference evidence="5" key="1">
    <citation type="submission" date="2016-10" db="EMBL/GenBank/DDBJ databases">
        <title>Rodentibacter gen. nov. and new species.</title>
        <authorList>
            <person name="Christensen H."/>
        </authorList>
    </citation>
    <scope>NUCLEOTIDE SEQUENCE [LARGE SCALE GENOMIC DNA]</scope>
    <source>
        <strain evidence="5">Ppn152</strain>
    </source>
</reference>
<dbReference type="InterPro" id="IPR001173">
    <property type="entry name" value="Glyco_trans_2-like"/>
</dbReference>
<proteinExistence type="predicted"/>
<protein>
    <submittedName>
        <fullName evidence="4">Acetylgalactosaminyl-proteoglycan 3-beta-glucuronosyltransferase</fullName>
    </submittedName>
</protein>
<evidence type="ECO:0000256" key="1">
    <source>
        <dbReference type="ARBA" id="ARBA00022679"/>
    </source>
</evidence>
<accession>A0A1V3KDA3</accession>
<evidence type="ECO:0000259" key="2">
    <source>
        <dbReference type="Pfam" id="PF00535"/>
    </source>
</evidence>
<dbReference type="SUPFAM" id="SSF53448">
    <property type="entry name" value="Nucleotide-diphospho-sugar transferases"/>
    <property type="match status" value="2"/>
</dbReference>
<dbReference type="Pfam" id="PF00535">
    <property type="entry name" value="Glycos_transf_2"/>
    <property type="match status" value="2"/>
</dbReference>
<evidence type="ECO:0000313" key="5">
    <source>
        <dbReference type="Proteomes" id="UP000189114"/>
    </source>
</evidence>
<dbReference type="InterPro" id="IPR027791">
    <property type="entry name" value="Galactosyl_T_C"/>
</dbReference>
<dbReference type="RefSeq" id="WP_077587478.1">
    <property type="nucleotide sequence ID" value="NZ_MLAE01000119.1"/>
</dbReference>
<comment type="caution">
    <text evidence="4">The sequence shown here is derived from an EMBL/GenBank/DDBJ whole genome shotgun (WGS) entry which is preliminary data.</text>
</comment>